<evidence type="ECO:0000313" key="3">
    <source>
        <dbReference type="Proteomes" id="UP000078200"/>
    </source>
</evidence>
<organism evidence="2 3">
    <name type="scientific">Glossina austeni</name>
    <name type="common">Savannah tsetse fly</name>
    <dbReference type="NCBI Taxonomy" id="7395"/>
    <lineage>
        <taxon>Eukaryota</taxon>
        <taxon>Metazoa</taxon>
        <taxon>Ecdysozoa</taxon>
        <taxon>Arthropoda</taxon>
        <taxon>Hexapoda</taxon>
        <taxon>Insecta</taxon>
        <taxon>Pterygota</taxon>
        <taxon>Neoptera</taxon>
        <taxon>Endopterygota</taxon>
        <taxon>Diptera</taxon>
        <taxon>Brachycera</taxon>
        <taxon>Muscomorpha</taxon>
        <taxon>Hippoboscoidea</taxon>
        <taxon>Glossinidae</taxon>
        <taxon>Glossina</taxon>
    </lineage>
</organism>
<feature type="region of interest" description="Disordered" evidence="1">
    <location>
        <begin position="50"/>
        <end position="71"/>
    </location>
</feature>
<dbReference type="AlphaFoldDB" id="A0A1A9UHC0"/>
<reference evidence="2" key="1">
    <citation type="submission" date="2020-05" db="UniProtKB">
        <authorList>
            <consortium name="EnsemblMetazoa"/>
        </authorList>
    </citation>
    <scope>IDENTIFICATION</scope>
    <source>
        <strain evidence="2">TTRI</strain>
    </source>
</reference>
<dbReference type="VEuPathDB" id="VectorBase:GAUT004889"/>
<evidence type="ECO:0000256" key="1">
    <source>
        <dbReference type="SAM" id="MobiDB-lite"/>
    </source>
</evidence>
<keyword evidence="3" id="KW-1185">Reference proteome</keyword>
<dbReference type="EnsemblMetazoa" id="GAUT004889-RA">
    <property type="protein sequence ID" value="GAUT004889-PA"/>
    <property type="gene ID" value="GAUT004889"/>
</dbReference>
<evidence type="ECO:0000313" key="2">
    <source>
        <dbReference type="EnsemblMetazoa" id="GAUT004889-PA"/>
    </source>
</evidence>
<protein>
    <submittedName>
        <fullName evidence="2">Uncharacterized protein</fullName>
    </submittedName>
</protein>
<dbReference type="Proteomes" id="UP000078200">
    <property type="component" value="Unassembled WGS sequence"/>
</dbReference>
<sequence>MNDLYIFCNLICLPGFYKRNALQLAAVQPYASICSPGVLAHPATELTPERCNPPVTVAGGPDDLIRDPRNVEPAPNVLTPLAPMPWLPTGLLLDTPIQLAVPPWPPLEWEPLKS</sequence>
<proteinExistence type="predicted"/>
<name>A0A1A9UHC0_GLOAU</name>
<accession>A0A1A9UHC0</accession>